<evidence type="ECO:0000256" key="7">
    <source>
        <dbReference type="ARBA" id="ARBA00022982"/>
    </source>
</evidence>
<gene>
    <name evidence="9" type="ORF">J2Z83_002014</name>
</gene>
<evidence type="ECO:0000256" key="6">
    <source>
        <dbReference type="ARBA" id="ARBA00022643"/>
    </source>
</evidence>
<evidence type="ECO:0000256" key="3">
    <source>
        <dbReference type="ARBA" id="ARBA00005267"/>
    </source>
</evidence>
<dbReference type="InterPro" id="IPR029039">
    <property type="entry name" value="Flavoprotein-like_sf"/>
</dbReference>
<proteinExistence type="inferred from homology"/>
<name>A0ABS4IHV8_9BACI</name>
<keyword evidence="6" id="KW-0288">FMN</keyword>
<dbReference type="Gene3D" id="3.40.50.360">
    <property type="match status" value="1"/>
</dbReference>
<feature type="domain" description="Flavodoxin-like" evidence="8">
    <location>
        <begin position="4"/>
        <end position="145"/>
    </location>
</feature>
<accession>A0ABS4IHV8</accession>
<comment type="cofactor">
    <cofactor evidence="1">
        <name>FMN</name>
        <dbReference type="ChEBI" id="CHEBI:58210"/>
    </cofactor>
</comment>
<sequence length="158" mass="17723">MAKLLMLYASGTGNTELMAEAMVAYLEDKNHEVVTKTFDFDPIDVEELLEYDAILIGTHTWDDGDLPYEVEDFYEEIDDVNITGKLFGVFGSADSFYDTYGGAVNLMADRLSKAGAVLVPEQLKVDLEPDRVDIERCEQMADTVLVMIDEKMKGNVYL</sequence>
<comment type="caution">
    <text evidence="9">The sequence shown here is derived from an EMBL/GenBank/DDBJ whole genome shotgun (WGS) entry which is preliminary data.</text>
</comment>
<dbReference type="PANTHER" id="PTHR42809:SF1">
    <property type="entry name" value="FLAVODOXIN 1"/>
    <property type="match status" value="1"/>
</dbReference>
<dbReference type="InterPro" id="IPR050619">
    <property type="entry name" value="Flavodoxin"/>
</dbReference>
<protein>
    <submittedName>
        <fullName evidence="9">Flavodoxin I</fullName>
    </submittedName>
</protein>
<organism evidence="9 10">
    <name type="scientific">Virgibacillus natechei</name>
    <dbReference type="NCBI Taxonomy" id="1216297"/>
    <lineage>
        <taxon>Bacteria</taxon>
        <taxon>Bacillati</taxon>
        <taxon>Bacillota</taxon>
        <taxon>Bacilli</taxon>
        <taxon>Bacillales</taxon>
        <taxon>Bacillaceae</taxon>
        <taxon>Virgibacillus</taxon>
    </lineage>
</organism>
<reference evidence="9 10" key="1">
    <citation type="submission" date="2021-03" db="EMBL/GenBank/DDBJ databases">
        <title>Genomic Encyclopedia of Type Strains, Phase IV (KMG-IV): sequencing the most valuable type-strain genomes for metagenomic binning, comparative biology and taxonomic classification.</title>
        <authorList>
            <person name="Goeker M."/>
        </authorList>
    </citation>
    <scope>NUCLEOTIDE SEQUENCE [LARGE SCALE GENOMIC DNA]</scope>
    <source>
        <strain evidence="9 10">DSM 25609</strain>
    </source>
</reference>
<evidence type="ECO:0000256" key="2">
    <source>
        <dbReference type="ARBA" id="ARBA00003297"/>
    </source>
</evidence>
<dbReference type="PROSITE" id="PS50902">
    <property type="entry name" value="FLAVODOXIN_LIKE"/>
    <property type="match status" value="1"/>
</dbReference>
<dbReference type="InterPro" id="IPR008254">
    <property type="entry name" value="Flavodoxin/NO_synth"/>
</dbReference>
<keyword evidence="4" id="KW-0813">Transport</keyword>
<comment type="function">
    <text evidence="2">Low-potential electron donor to a number of redox enzymes.</text>
</comment>
<comment type="similarity">
    <text evidence="3">Belongs to the flavodoxin family.</text>
</comment>
<dbReference type="EMBL" id="JAGGKX010000009">
    <property type="protein sequence ID" value="MBP1969906.1"/>
    <property type="molecule type" value="Genomic_DNA"/>
</dbReference>
<dbReference type="RefSeq" id="WP_209463074.1">
    <property type="nucleotide sequence ID" value="NZ_CP110224.1"/>
</dbReference>
<dbReference type="PANTHER" id="PTHR42809">
    <property type="entry name" value="FLAVODOXIN 2"/>
    <property type="match status" value="1"/>
</dbReference>
<evidence type="ECO:0000313" key="9">
    <source>
        <dbReference type="EMBL" id="MBP1969906.1"/>
    </source>
</evidence>
<evidence type="ECO:0000256" key="1">
    <source>
        <dbReference type="ARBA" id="ARBA00001917"/>
    </source>
</evidence>
<evidence type="ECO:0000256" key="4">
    <source>
        <dbReference type="ARBA" id="ARBA00022448"/>
    </source>
</evidence>
<evidence type="ECO:0000313" key="10">
    <source>
        <dbReference type="Proteomes" id="UP001519345"/>
    </source>
</evidence>
<dbReference type="NCBIfam" id="NF005216">
    <property type="entry name" value="PRK06703.1"/>
    <property type="match status" value="1"/>
</dbReference>
<keyword evidence="10" id="KW-1185">Reference proteome</keyword>
<dbReference type="Pfam" id="PF00258">
    <property type="entry name" value="Flavodoxin_1"/>
    <property type="match status" value="1"/>
</dbReference>
<evidence type="ECO:0000259" key="8">
    <source>
        <dbReference type="PROSITE" id="PS50902"/>
    </source>
</evidence>
<dbReference type="SUPFAM" id="SSF52218">
    <property type="entry name" value="Flavoproteins"/>
    <property type="match status" value="1"/>
</dbReference>
<keyword evidence="7" id="KW-0249">Electron transport</keyword>
<dbReference type="Proteomes" id="UP001519345">
    <property type="component" value="Unassembled WGS sequence"/>
</dbReference>
<keyword evidence="5" id="KW-0285">Flavoprotein</keyword>
<evidence type="ECO:0000256" key="5">
    <source>
        <dbReference type="ARBA" id="ARBA00022630"/>
    </source>
</evidence>